<evidence type="ECO:0000256" key="2">
    <source>
        <dbReference type="ARBA" id="ARBA00022691"/>
    </source>
</evidence>
<keyword evidence="1" id="KW-0808">Transferase</keyword>
<dbReference type="EMBL" id="WHNZ01000022">
    <property type="protein sequence ID" value="NOV00613.1"/>
    <property type="molecule type" value="Genomic_DNA"/>
</dbReference>
<dbReference type="RefSeq" id="WP_171683449.1">
    <property type="nucleotide sequence ID" value="NZ_WHNZ01000022.1"/>
</dbReference>
<dbReference type="InterPro" id="IPR004298">
    <property type="entry name" value="Nicotian_synth"/>
</dbReference>
<evidence type="ECO:0000256" key="1">
    <source>
        <dbReference type="ARBA" id="ARBA00022679"/>
    </source>
</evidence>
<dbReference type="GO" id="GO:0032259">
    <property type="term" value="P:methylation"/>
    <property type="evidence" value="ECO:0007669"/>
    <property type="project" value="UniProtKB-KW"/>
</dbReference>
<keyword evidence="2" id="KW-0949">S-adenosyl-L-methionine</keyword>
<dbReference type="PANTHER" id="PTHR32266">
    <property type="entry name" value="NICOTIANAMINE SYNTHASE 3"/>
    <property type="match status" value="1"/>
</dbReference>
<dbReference type="SUPFAM" id="SSF53335">
    <property type="entry name" value="S-adenosyl-L-methionine-dependent methyltransferases"/>
    <property type="match status" value="1"/>
</dbReference>
<dbReference type="Gene3D" id="3.40.50.150">
    <property type="entry name" value="Vaccinia Virus protein VP39"/>
    <property type="match status" value="1"/>
</dbReference>
<sequence length="263" mass="30042">MQAAETFQATLVEFSKQFDQLVSHYDHTLTHRTALEQLINTYSAFITNPANQVAWERWEENLEEFPRLVEDLRRKSAIAVAIMEKYRAFRLQQGDSEITDYFMNIESCIEQEFGSSKVTSDSKVLMVGSGSFPMTPLLIAGRTGAEVVGIDIDDEAVSLGSLVVKQLGSQFNIRLEQKFVEELIFTREATHIIFSSTVSNKYELLDQLHALTIEDVVVAMRYGNGLKSLFNYPMQEVDEHKWQLVDTILRPNQVFDVALYRKA</sequence>
<name>A0ABX1ZLQ2_9BACL</name>
<dbReference type="InterPro" id="IPR029063">
    <property type="entry name" value="SAM-dependent_MTases_sf"/>
</dbReference>
<keyword evidence="4" id="KW-1185">Reference proteome</keyword>
<organism evidence="3 4">
    <name type="scientific">Paenibacillus planticolens</name>
    <dbReference type="NCBI Taxonomy" id="2654976"/>
    <lineage>
        <taxon>Bacteria</taxon>
        <taxon>Bacillati</taxon>
        <taxon>Bacillota</taxon>
        <taxon>Bacilli</taxon>
        <taxon>Bacillales</taxon>
        <taxon>Paenibacillaceae</taxon>
        <taxon>Paenibacillus</taxon>
    </lineage>
</organism>
<reference evidence="3 4" key="1">
    <citation type="submission" date="2019-10" db="EMBL/GenBank/DDBJ databases">
        <title>Description of Paenibacillus pedi sp. nov.</title>
        <authorList>
            <person name="Carlier A."/>
            <person name="Qi S."/>
        </authorList>
    </citation>
    <scope>NUCLEOTIDE SEQUENCE [LARGE SCALE GENOMIC DNA]</scope>
    <source>
        <strain evidence="3 4">LMG 31457</strain>
    </source>
</reference>
<protein>
    <submittedName>
        <fullName evidence="3">SAM-dependent methyltransferase</fullName>
    </submittedName>
</protein>
<evidence type="ECO:0000313" key="4">
    <source>
        <dbReference type="Proteomes" id="UP000618579"/>
    </source>
</evidence>
<dbReference type="Proteomes" id="UP000618579">
    <property type="component" value="Unassembled WGS sequence"/>
</dbReference>
<dbReference type="GO" id="GO:0008168">
    <property type="term" value="F:methyltransferase activity"/>
    <property type="evidence" value="ECO:0007669"/>
    <property type="project" value="UniProtKB-KW"/>
</dbReference>
<proteinExistence type="predicted"/>
<comment type="caution">
    <text evidence="3">The sequence shown here is derived from an EMBL/GenBank/DDBJ whole genome shotgun (WGS) entry which is preliminary data.</text>
</comment>
<keyword evidence="3" id="KW-0489">Methyltransferase</keyword>
<evidence type="ECO:0000313" key="3">
    <source>
        <dbReference type="EMBL" id="NOV00613.1"/>
    </source>
</evidence>
<gene>
    <name evidence="3" type="ORF">GC097_11345</name>
</gene>
<accession>A0ABX1ZLQ2</accession>
<dbReference type="PANTHER" id="PTHR32266:SF12">
    <property type="entry name" value="NICOTIANAMINE SYNTHASE 3"/>
    <property type="match status" value="1"/>
</dbReference>